<dbReference type="EMBL" id="JACYFS010000002">
    <property type="protein sequence ID" value="MBD8082659.1"/>
    <property type="molecule type" value="Genomic_DNA"/>
</dbReference>
<evidence type="ECO:0008006" key="4">
    <source>
        <dbReference type="Google" id="ProtNLM"/>
    </source>
</evidence>
<gene>
    <name evidence="2" type="ORF">IC610_09540</name>
</gene>
<feature type="transmembrane region" description="Helical" evidence="1">
    <location>
        <begin position="187"/>
        <end position="205"/>
    </location>
</feature>
<feature type="transmembrane region" description="Helical" evidence="1">
    <location>
        <begin position="6"/>
        <end position="25"/>
    </location>
</feature>
<proteinExistence type="predicted"/>
<evidence type="ECO:0000313" key="3">
    <source>
        <dbReference type="Proteomes" id="UP000637299"/>
    </source>
</evidence>
<organism evidence="2 3">
    <name type="scientific">Chryseobacterium caseinilyticum</name>
    <dbReference type="NCBI Taxonomy" id="2771428"/>
    <lineage>
        <taxon>Bacteria</taxon>
        <taxon>Pseudomonadati</taxon>
        <taxon>Bacteroidota</taxon>
        <taxon>Flavobacteriia</taxon>
        <taxon>Flavobacteriales</taxon>
        <taxon>Weeksellaceae</taxon>
        <taxon>Chryseobacterium group</taxon>
        <taxon>Chryseobacterium</taxon>
    </lineage>
</organism>
<keyword evidence="1" id="KW-1133">Transmembrane helix</keyword>
<name>A0ABR8ZBE8_9FLAO</name>
<accession>A0ABR8ZBE8</accession>
<evidence type="ECO:0000256" key="1">
    <source>
        <dbReference type="SAM" id="Phobius"/>
    </source>
</evidence>
<reference evidence="2 3" key="1">
    <citation type="submission" date="2020-09" db="EMBL/GenBank/DDBJ databases">
        <title>Genome seq and assembly of Chryseobacterium sp.</title>
        <authorList>
            <person name="Chhetri G."/>
        </authorList>
    </citation>
    <scope>NUCLEOTIDE SEQUENCE [LARGE SCALE GENOMIC DNA]</scope>
    <source>
        <strain evidence="2 3">GCR10</strain>
    </source>
</reference>
<protein>
    <recommendedName>
        <fullName evidence="4">DUF4350 domain-containing protein</fullName>
    </recommendedName>
</protein>
<dbReference type="RefSeq" id="WP_191736649.1">
    <property type="nucleotide sequence ID" value="NZ_JACYFS010000002.1"/>
</dbReference>
<keyword evidence="1" id="KW-0812">Transmembrane</keyword>
<sequence>MKRKKIYYFPGLISAAIIPILFWYFGNRKFNEINLFEKPIRLGADVKKDSSNFSMTFEPFRDWNYKKIIVSPGRALENQNYYISELKKLQQNNQKETGIEFSLGDQNNLQDFVTVLDALEMSEQEMYGIDAETSYHIFAPHRYIDPDAEKINDFLMCGTDYFVEESKGQTNFYKEASSQFQKLPKEGLVLLFSFIIFLNLSMFSIKEKFQTY</sequence>
<evidence type="ECO:0000313" key="2">
    <source>
        <dbReference type="EMBL" id="MBD8082659.1"/>
    </source>
</evidence>
<keyword evidence="1" id="KW-0472">Membrane</keyword>
<dbReference type="Proteomes" id="UP000637299">
    <property type="component" value="Unassembled WGS sequence"/>
</dbReference>
<comment type="caution">
    <text evidence="2">The sequence shown here is derived from an EMBL/GenBank/DDBJ whole genome shotgun (WGS) entry which is preliminary data.</text>
</comment>
<keyword evidence="3" id="KW-1185">Reference proteome</keyword>